<dbReference type="EMBL" id="DVON01000063">
    <property type="protein sequence ID" value="HIV12116.1"/>
    <property type="molecule type" value="Genomic_DNA"/>
</dbReference>
<dbReference type="Gene3D" id="3.40.50.300">
    <property type="entry name" value="P-loop containing nucleotide triphosphate hydrolases"/>
    <property type="match status" value="1"/>
</dbReference>
<dbReference type="GO" id="GO:0004140">
    <property type="term" value="F:dephospho-CoA kinase activity"/>
    <property type="evidence" value="ECO:0007669"/>
    <property type="project" value="UniProtKB-UniRule"/>
</dbReference>
<feature type="binding site" evidence="3">
    <location>
        <begin position="11"/>
        <end position="16"/>
    </location>
    <ligand>
        <name>ATP</name>
        <dbReference type="ChEBI" id="CHEBI:30616"/>
    </ligand>
</feature>
<keyword evidence="3 5" id="KW-0808">Transferase</keyword>
<comment type="subcellular location">
    <subcellularLocation>
        <location evidence="3">Cytoplasm</location>
    </subcellularLocation>
</comment>
<evidence type="ECO:0000256" key="2">
    <source>
        <dbReference type="ARBA" id="ARBA00022840"/>
    </source>
</evidence>
<dbReference type="InterPro" id="IPR027417">
    <property type="entry name" value="P-loop_NTPase"/>
</dbReference>
<comment type="similarity">
    <text evidence="3">Belongs to the CoaE family.</text>
</comment>
<evidence type="ECO:0000256" key="3">
    <source>
        <dbReference type="HAMAP-Rule" id="MF_00376"/>
    </source>
</evidence>
<reference evidence="5" key="2">
    <citation type="journal article" date="2021" name="PeerJ">
        <title>Extensive microbial diversity within the chicken gut microbiome revealed by metagenomics and culture.</title>
        <authorList>
            <person name="Gilroy R."/>
            <person name="Ravi A."/>
            <person name="Getino M."/>
            <person name="Pursley I."/>
            <person name="Horton D.L."/>
            <person name="Alikhan N.F."/>
            <person name="Baker D."/>
            <person name="Gharbi K."/>
            <person name="Hall N."/>
            <person name="Watson M."/>
            <person name="Adriaenssens E.M."/>
            <person name="Foster-Nyarko E."/>
            <person name="Jarju S."/>
            <person name="Secka A."/>
            <person name="Antonio M."/>
            <person name="Oren A."/>
            <person name="Chaudhuri R.R."/>
            <person name="La Ragione R."/>
            <person name="Hildebrand F."/>
            <person name="Pallen M.J."/>
        </authorList>
    </citation>
    <scope>NUCLEOTIDE SEQUENCE</scope>
    <source>
        <strain evidence="5">ChiBcec2-4451</strain>
    </source>
</reference>
<dbReference type="GO" id="GO:0005737">
    <property type="term" value="C:cytoplasm"/>
    <property type="evidence" value="ECO:0007669"/>
    <property type="project" value="UniProtKB-SubCell"/>
</dbReference>
<dbReference type="PROSITE" id="PS51219">
    <property type="entry name" value="DPCK"/>
    <property type="match status" value="1"/>
</dbReference>
<accession>A0A9D1T5E2</accession>
<evidence type="ECO:0000256" key="4">
    <source>
        <dbReference type="NCBIfam" id="TIGR00152"/>
    </source>
</evidence>
<evidence type="ECO:0000256" key="1">
    <source>
        <dbReference type="ARBA" id="ARBA00022741"/>
    </source>
</evidence>
<dbReference type="PANTHER" id="PTHR10695">
    <property type="entry name" value="DEPHOSPHO-COA KINASE-RELATED"/>
    <property type="match status" value="1"/>
</dbReference>
<dbReference type="SUPFAM" id="SSF52540">
    <property type="entry name" value="P-loop containing nucleoside triphosphate hydrolases"/>
    <property type="match status" value="1"/>
</dbReference>
<keyword evidence="1 3" id="KW-0547">Nucleotide-binding</keyword>
<comment type="pathway">
    <text evidence="3">Cofactor biosynthesis; coenzyme A biosynthesis; CoA from (R)-pantothenate: step 5/5.</text>
</comment>
<keyword evidence="3" id="KW-0173">Coenzyme A biosynthesis</keyword>
<name>A0A9D1T5E2_9FIRM</name>
<dbReference type="Proteomes" id="UP000886723">
    <property type="component" value="Unassembled WGS sequence"/>
</dbReference>
<organism evidence="5 6">
    <name type="scientific">Candidatus Pullilachnospira stercoravium</name>
    <dbReference type="NCBI Taxonomy" id="2840913"/>
    <lineage>
        <taxon>Bacteria</taxon>
        <taxon>Bacillati</taxon>
        <taxon>Bacillota</taxon>
        <taxon>Clostridia</taxon>
        <taxon>Lachnospirales</taxon>
        <taxon>Lachnospiraceae</taxon>
        <taxon>Lachnospiraceae incertae sedis</taxon>
        <taxon>Candidatus Pullilachnospira</taxon>
    </lineage>
</organism>
<keyword evidence="3" id="KW-0963">Cytoplasm</keyword>
<dbReference type="NCBIfam" id="TIGR00152">
    <property type="entry name" value="dephospho-CoA kinase"/>
    <property type="match status" value="1"/>
</dbReference>
<dbReference type="CDD" id="cd02022">
    <property type="entry name" value="DPCK"/>
    <property type="match status" value="1"/>
</dbReference>
<sequence length="199" mass="22918">MKIIGITGGVGAGKSEVLNFIAGRYDATVVEADQVGYLVMQPGKEAYEPVAELFGPSVVKEDQTLDREKIAQIVFEDRQLLEKLNAIVHPAVKRYIRRAIQMEQEAGTEIFVVEAALLIEDKYDEICDELWYIYADENVRMHRLMKNRGYSVEKIRGILANQLSEEEFESHCDFEIDNSGDFQDTVRQIEQRMRMYEIM</sequence>
<proteinExistence type="inferred from homology"/>
<keyword evidence="2 3" id="KW-0067">ATP-binding</keyword>
<dbReference type="AlphaFoldDB" id="A0A9D1T5E2"/>
<evidence type="ECO:0000313" key="6">
    <source>
        <dbReference type="Proteomes" id="UP000886723"/>
    </source>
</evidence>
<protein>
    <recommendedName>
        <fullName evidence="3 4">Dephospho-CoA kinase</fullName>
        <ecNumber evidence="3 4">2.7.1.24</ecNumber>
    </recommendedName>
    <alternativeName>
        <fullName evidence="3">Dephosphocoenzyme A kinase</fullName>
    </alternativeName>
</protein>
<dbReference type="InterPro" id="IPR001977">
    <property type="entry name" value="Depp_CoAkinase"/>
</dbReference>
<dbReference type="Pfam" id="PF01121">
    <property type="entry name" value="CoaE"/>
    <property type="match status" value="1"/>
</dbReference>
<dbReference type="HAMAP" id="MF_00376">
    <property type="entry name" value="Dephospho_CoA_kinase"/>
    <property type="match status" value="1"/>
</dbReference>
<gene>
    <name evidence="3" type="primary">coaE</name>
    <name evidence="5" type="ORF">IAA63_03115</name>
</gene>
<keyword evidence="3 5" id="KW-0418">Kinase</keyword>
<reference evidence="5" key="1">
    <citation type="submission" date="2020-10" db="EMBL/GenBank/DDBJ databases">
        <authorList>
            <person name="Gilroy R."/>
        </authorList>
    </citation>
    <scope>NUCLEOTIDE SEQUENCE</scope>
    <source>
        <strain evidence="5">ChiBcec2-4451</strain>
    </source>
</reference>
<dbReference type="EC" id="2.7.1.24" evidence="3 4"/>
<comment type="function">
    <text evidence="3">Catalyzes the phosphorylation of the 3'-hydroxyl group of dephosphocoenzyme A to form coenzyme A.</text>
</comment>
<comment type="caution">
    <text evidence="5">The sequence shown here is derived from an EMBL/GenBank/DDBJ whole genome shotgun (WGS) entry which is preliminary data.</text>
</comment>
<dbReference type="PANTHER" id="PTHR10695:SF46">
    <property type="entry name" value="BIFUNCTIONAL COENZYME A SYNTHASE-RELATED"/>
    <property type="match status" value="1"/>
</dbReference>
<dbReference type="GO" id="GO:0005524">
    <property type="term" value="F:ATP binding"/>
    <property type="evidence" value="ECO:0007669"/>
    <property type="project" value="UniProtKB-UniRule"/>
</dbReference>
<comment type="catalytic activity">
    <reaction evidence="3">
        <text>3'-dephospho-CoA + ATP = ADP + CoA + H(+)</text>
        <dbReference type="Rhea" id="RHEA:18245"/>
        <dbReference type="ChEBI" id="CHEBI:15378"/>
        <dbReference type="ChEBI" id="CHEBI:30616"/>
        <dbReference type="ChEBI" id="CHEBI:57287"/>
        <dbReference type="ChEBI" id="CHEBI:57328"/>
        <dbReference type="ChEBI" id="CHEBI:456216"/>
        <dbReference type="EC" id="2.7.1.24"/>
    </reaction>
</comment>
<dbReference type="GO" id="GO:0015937">
    <property type="term" value="P:coenzyme A biosynthetic process"/>
    <property type="evidence" value="ECO:0007669"/>
    <property type="project" value="UniProtKB-UniRule"/>
</dbReference>
<evidence type="ECO:0000313" key="5">
    <source>
        <dbReference type="EMBL" id="HIV12116.1"/>
    </source>
</evidence>